<gene>
    <name evidence="2" type="ORF">GE061_000085</name>
</gene>
<dbReference type="EMBL" id="WIXP02000001">
    <property type="protein sequence ID" value="KAF6215752.1"/>
    <property type="molecule type" value="Genomic_DNA"/>
</dbReference>
<evidence type="ECO:0000313" key="3">
    <source>
        <dbReference type="Proteomes" id="UP000466442"/>
    </source>
</evidence>
<keyword evidence="1" id="KW-0732">Signal</keyword>
<reference evidence="2" key="1">
    <citation type="journal article" date="2021" name="Mol. Ecol. Resour.">
        <title>Apolygus lucorum genome provides insights into omnivorousness and mesophyll feeding.</title>
        <authorList>
            <person name="Liu Y."/>
            <person name="Liu H."/>
            <person name="Wang H."/>
            <person name="Huang T."/>
            <person name="Liu B."/>
            <person name="Yang B."/>
            <person name="Yin L."/>
            <person name="Li B."/>
            <person name="Zhang Y."/>
            <person name="Zhang S."/>
            <person name="Jiang F."/>
            <person name="Zhang X."/>
            <person name="Ren Y."/>
            <person name="Wang B."/>
            <person name="Wang S."/>
            <person name="Lu Y."/>
            <person name="Wu K."/>
            <person name="Fan W."/>
            <person name="Wang G."/>
        </authorList>
    </citation>
    <scope>NUCLEOTIDE SEQUENCE</scope>
    <source>
        <strain evidence="2">12Hb</strain>
    </source>
</reference>
<protein>
    <submittedName>
        <fullName evidence="2">Uncharacterized protein</fullName>
    </submittedName>
</protein>
<comment type="caution">
    <text evidence="2">The sequence shown here is derived from an EMBL/GenBank/DDBJ whole genome shotgun (WGS) entry which is preliminary data.</text>
</comment>
<evidence type="ECO:0000313" key="2">
    <source>
        <dbReference type="EMBL" id="KAF6215752.1"/>
    </source>
</evidence>
<keyword evidence="3" id="KW-1185">Reference proteome</keyword>
<dbReference type="Proteomes" id="UP000466442">
    <property type="component" value="Linkage Group LG1"/>
</dbReference>
<feature type="signal peptide" evidence="1">
    <location>
        <begin position="1"/>
        <end position="20"/>
    </location>
</feature>
<feature type="chain" id="PRO_5035868715" evidence="1">
    <location>
        <begin position="21"/>
        <end position="82"/>
    </location>
</feature>
<dbReference type="AlphaFoldDB" id="A0A8S9Y380"/>
<proteinExistence type="predicted"/>
<organism evidence="2 3">
    <name type="scientific">Apolygus lucorum</name>
    <name type="common">Small green plant bug</name>
    <name type="synonym">Lygocoris lucorum</name>
    <dbReference type="NCBI Taxonomy" id="248454"/>
    <lineage>
        <taxon>Eukaryota</taxon>
        <taxon>Metazoa</taxon>
        <taxon>Ecdysozoa</taxon>
        <taxon>Arthropoda</taxon>
        <taxon>Hexapoda</taxon>
        <taxon>Insecta</taxon>
        <taxon>Pterygota</taxon>
        <taxon>Neoptera</taxon>
        <taxon>Paraneoptera</taxon>
        <taxon>Hemiptera</taxon>
        <taxon>Heteroptera</taxon>
        <taxon>Panheteroptera</taxon>
        <taxon>Cimicomorpha</taxon>
        <taxon>Miridae</taxon>
        <taxon>Mirini</taxon>
        <taxon>Apolygus</taxon>
    </lineage>
</organism>
<accession>A0A8S9Y380</accession>
<sequence>MRLSYARHLLLLLACSAADGRDYWRHSHRMDLGPPVVLMKPSLREVPSHLLDLNSPQKPIFHNYLDPPYVGRYPSEQFLYGS</sequence>
<evidence type="ECO:0000256" key="1">
    <source>
        <dbReference type="SAM" id="SignalP"/>
    </source>
</evidence>
<name>A0A8S9Y380_APOLU</name>